<dbReference type="FunFam" id="3.20.20.10:FF:000018">
    <property type="entry name" value="Pyridoxal phosphate homeostasis protein"/>
    <property type="match status" value="1"/>
</dbReference>
<evidence type="ECO:0000313" key="8">
    <source>
        <dbReference type="Proteomes" id="UP000215361"/>
    </source>
</evidence>
<evidence type="ECO:0000259" key="5">
    <source>
        <dbReference type="Pfam" id="PF01168"/>
    </source>
</evidence>
<dbReference type="NCBIfam" id="TIGR00044">
    <property type="entry name" value="YggS family pyridoxal phosphate-dependent enzyme"/>
    <property type="match status" value="1"/>
</dbReference>
<dbReference type="Proteomes" id="UP000215361">
    <property type="component" value="Unassembled WGS sequence"/>
</dbReference>
<dbReference type="InterPro" id="IPR011078">
    <property type="entry name" value="PyrdxlP_homeostasis"/>
</dbReference>
<evidence type="ECO:0000256" key="2">
    <source>
        <dbReference type="HAMAP-Rule" id="MF_02087"/>
    </source>
</evidence>
<evidence type="ECO:0000313" key="9">
    <source>
        <dbReference type="Proteomes" id="UP000502899"/>
    </source>
</evidence>
<dbReference type="EMBL" id="NDYI01000010">
    <property type="protein sequence ID" value="OXZ38382.1"/>
    <property type="molecule type" value="Genomic_DNA"/>
</dbReference>
<evidence type="ECO:0000256" key="4">
    <source>
        <dbReference type="RuleBase" id="RU004514"/>
    </source>
</evidence>
<feature type="modified residue" description="N6-(pyridoxal phosphate)lysine" evidence="2 3">
    <location>
        <position position="31"/>
    </location>
</feature>
<proteinExistence type="inferred from homology"/>
<dbReference type="PANTHER" id="PTHR10146">
    <property type="entry name" value="PROLINE SYNTHETASE CO-TRANSCRIBED BACTERIAL HOMOLOG PROTEIN"/>
    <property type="match status" value="1"/>
</dbReference>
<dbReference type="SUPFAM" id="SSF51419">
    <property type="entry name" value="PLP-binding barrel"/>
    <property type="match status" value="1"/>
</dbReference>
<dbReference type="Gene3D" id="3.20.20.10">
    <property type="entry name" value="Alanine racemase"/>
    <property type="match status" value="1"/>
</dbReference>
<evidence type="ECO:0000256" key="1">
    <source>
        <dbReference type="ARBA" id="ARBA00022898"/>
    </source>
</evidence>
<protein>
    <recommendedName>
        <fullName evidence="2">Pyridoxal phosphate homeostasis protein</fullName>
        <shortName evidence="2">PLP homeostasis protein</shortName>
    </recommendedName>
</protein>
<dbReference type="RefSeq" id="WP_002838283.1">
    <property type="nucleotide sequence ID" value="NZ_CAMYDD010000009.1"/>
</dbReference>
<comment type="function">
    <text evidence="2">Pyridoxal 5'-phosphate (PLP)-binding protein, which is involved in PLP homeostasis.</text>
</comment>
<dbReference type="AlphaFoldDB" id="A0A133MY67"/>
<gene>
    <name evidence="6" type="ORF">B9N56_03025</name>
    <name evidence="7" type="ORF">FOC70_05705</name>
</gene>
<dbReference type="GO" id="GO:0030170">
    <property type="term" value="F:pyridoxal phosphate binding"/>
    <property type="evidence" value="ECO:0007669"/>
    <property type="project" value="UniProtKB-UniRule"/>
</dbReference>
<evidence type="ECO:0000313" key="6">
    <source>
        <dbReference type="EMBL" id="OXZ38382.1"/>
    </source>
</evidence>
<reference evidence="6" key="1">
    <citation type="journal article" date="2017" name="J. Clin. Microbiol.">
        <title>Finegoldia magna Isolated from Orthopedic Joint Implant-Associated Infections.</title>
        <authorList>
            <person name="Soderquist B."/>
            <person name="Bjorklund S."/>
            <person name="Hellmark B."/>
            <person name="Jensen A."/>
            <person name="Bruggemann H."/>
        </authorList>
    </citation>
    <scope>NUCLEOTIDE SEQUENCE</scope>
    <source>
        <strain evidence="6">08T492</strain>
    </source>
</reference>
<dbReference type="CDD" id="cd00635">
    <property type="entry name" value="PLPDE_III_YBL036c_like"/>
    <property type="match status" value="1"/>
</dbReference>
<dbReference type="PANTHER" id="PTHR10146:SF14">
    <property type="entry name" value="PYRIDOXAL PHOSPHATE HOMEOSTASIS PROTEIN"/>
    <property type="match status" value="1"/>
</dbReference>
<dbReference type="PIRSF" id="PIRSF004848">
    <property type="entry name" value="YBL036c_PLPDEIII"/>
    <property type="match status" value="1"/>
</dbReference>
<feature type="domain" description="Alanine racemase N-terminal" evidence="5">
    <location>
        <begin position="6"/>
        <end position="222"/>
    </location>
</feature>
<keyword evidence="1 2" id="KW-0663">Pyridoxal phosphate</keyword>
<accession>A0A133MY67</accession>
<evidence type="ECO:0000313" key="7">
    <source>
        <dbReference type="EMBL" id="QKH79864.1"/>
    </source>
</evidence>
<dbReference type="InterPro" id="IPR001608">
    <property type="entry name" value="Ala_racemase_N"/>
</dbReference>
<dbReference type="InterPro" id="IPR029066">
    <property type="entry name" value="PLP-binding_barrel"/>
</dbReference>
<dbReference type="HAMAP" id="MF_02087">
    <property type="entry name" value="PLP_homeostasis"/>
    <property type="match status" value="1"/>
</dbReference>
<reference evidence="8" key="2">
    <citation type="submission" date="2017-04" db="EMBL/GenBank/DDBJ databases">
        <title>Finegoldia magna isolated from orthopedic joint implant-associated infections.</title>
        <authorList>
            <person name="Bjorklund S."/>
            <person name="Bruggemann H."/>
            <person name="Jensen A."/>
            <person name="Hellmark B."/>
            <person name="Soderquist B."/>
        </authorList>
    </citation>
    <scope>NUCLEOTIDE SEQUENCE [LARGE SCALE GENOMIC DNA]</scope>
    <source>
        <strain evidence="8">08T492</strain>
    </source>
</reference>
<evidence type="ECO:0000256" key="3">
    <source>
        <dbReference type="PIRSR" id="PIRSR004848-1"/>
    </source>
</evidence>
<sequence length="226" mass="26089">MSIKDNLNEVNENLKKFASHGETPKLIAVTKTVDIDRIKEAIDCGVTDIGENKPQEMSWKYDELKDSVNYHMIGHLQSNKVKDVVGKACLIHSLDRMSVLKEIEKRASAINKPQDCLIQLNVAEEEQKSGLYLDDLDSFIEEIEKRKFVKVKGLMSIAPFADDPEEIRWVFKKMREIYDKIKNTEYKNIEMKYLSMGMSHDYKVALEEGSNMVRVGSFIFGKRNYN</sequence>
<dbReference type="Proteomes" id="UP000502899">
    <property type="component" value="Chromosome"/>
</dbReference>
<comment type="similarity">
    <text evidence="2 4">Belongs to the pyridoxal phosphate-binding protein YggS/PROSC family.</text>
</comment>
<organism evidence="6 8">
    <name type="scientific">Finegoldia magna</name>
    <name type="common">Peptostreptococcus magnus</name>
    <dbReference type="NCBI Taxonomy" id="1260"/>
    <lineage>
        <taxon>Bacteria</taxon>
        <taxon>Bacillati</taxon>
        <taxon>Bacillota</taxon>
        <taxon>Tissierellia</taxon>
        <taxon>Tissierellales</taxon>
        <taxon>Peptoniphilaceae</taxon>
        <taxon>Finegoldia</taxon>
    </lineage>
</organism>
<dbReference type="EMBL" id="CP054000">
    <property type="protein sequence ID" value="QKH79864.1"/>
    <property type="molecule type" value="Genomic_DNA"/>
</dbReference>
<dbReference type="Pfam" id="PF01168">
    <property type="entry name" value="Ala_racemase_N"/>
    <property type="match status" value="1"/>
</dbReference>
<comment type="cofactor">
    <cofactor evidence="3">
        <name>pyridoxal 5'-phosphate</name>
        <dbReference type="ChEBI" id="CHEBI:597326"/>
    </cofactor>
</comment>
<name>A0A133MY67_FINMA</name>
<reference evidence="7 9" key="3">
    <citation type="submission" date="2020-05" db="EMBL/GenBank/DDBJ databases">
        <title>FDA dAtabase for Regulatory Grade micrObial Sequences (FDA-ARGOS): Supporting development and validation of Infectious Disease Dx tests.</title>
        <authorList>
            <person name="Pederson C."/>
            <person name="Tallon L."/>
            <person name="Sadzewicz L."/>
            <person name="Zhao X."/>
            <person name="Vavikolanu K."/>
            <person name="Mehta A."/>
            <person name="Aluvathingal J."/>
            <person name="Nadendla S."/>
            <person name="Myers T."/>
            <person name="Yan Y."/>
            <person name="Sichtig H."/>
        </authorList>
    </citation>
    <scope>NUCLEOTIDE SEQUENCE [LARGE SCALE GENOMIC DNA]</scope>
    <source>
        <strain evidence="7 9">FDAARGOS_764</strain>
    </source>
</reference>